<dbReference type="Proteomes" id="UP001151760">
    <property type="component" value="Unassembled WGS sequence"/>
</dbReference>
<evidence type="ECO:0000256" key="1">
    <source>
        <dbReference type="SAM" id="MobiDB-lite"/>
    </source>
</evidence>
<feature type="region of interest" description="Disordered" evidence="1">
    <location>
        <begin position="1"/>
        <end position="20"/>
    </location>
</feature>
<proteinExistence type="predicted"/>
<organism evidence="2 3">
    <name type="scientific">Tanacetum coccineum</name>
    <dbReference type="NCBI Taxonomy" id="301880"/>
    <lineage>
        <taxon>Eukaryota</taxon>
        <taxon>Viridiplantae</taxon>
        <taxon>Streptophyta</taxon>
        <taxon>Embryophyta</taxon>
        <taxon>Tracheophyta</taxon>
        <taxon>Spermatophyta</taxon>
        <taxon>Magnoliopsida</taxon>
        <taxon>eudicotyledons</taxon>
        <taxon>Gunneridae</taxon>
        <taxon>Pentapetalae</taxon>
        <taxon>asterids</taxon>
        <taxon>campanulids</taxon>
        <taxon>Asterales</taxon>
        <taxon>Asteraceae</taxon>
        <taxon>Asteroideae</taxon>
        <taxon>Anthemideae</taxon>
        <taxon>Anthemidinae</taxon>
        <taxon>Tanacetum</taxon>
    </lineage>
</organism>
<gene>
    <name evidence="2" type="ORF">Tco_0892864</name>
</gene>
<accession>A0ABQ5C8U6</accession>
<comment type="caution">
    <text evidence="2">The sequence shown here is derived from an EMBL/GenBank/DDBJ whole genome shotgun (WGS) entry which is preliminary data.</text>
</comment>
<keyword evidence="3" id="KW-1185">Reference proteome</keyword>
<protein>
    <submittedName>
        <fullName evidence="2">Uncharacterized protein</fullName>
    </submittedName>
</protein>
<sequence length="82" mass="9014">MTTGGEPFVAPIEKEANTSSDPNITFFIVQNLDRVNAMYTAFTHVRKDVSHRSLPTSENPSGEPCNFDSEEAHTSKAMGKLL</sequence>
<dbReference type="EMBL" id="BQNB010014011">
    <property type="protein sequence ID" value="GJT22927.1"/>
    <property type="molecule type" value="Genomic_DNA"/>
</dbReference>
<reference evidence="2" key="1">
    <citation type="journal article" date="2022" name="Int. J. Mol. Sci.">
        <title>Draft Genome of Tanacetum Coccineum: Genomic Comparison of Closely Related Tanacetum-Family Plants.</title>
        <authorList>
            <person name="Yamashiro T."/>
            <person name="Shiraishi A."/>
            <person name="Nakayama K."/>
            <person name="Satake H."/>
        </authorList>
    </citation>
    <scope>NUCLEOTIDE SEQUENCE</scope>
</reference>
<feature type="region of interest" description="Disordered" evidence="1">
    <location>
        <begin position="49"/>
        <end position="82"/>
    </location>
</feature>
<evidence type="ECO:0000313" key="2">
    <source>
        <dbReference type="EMBL" id="GJT22927.1"/>
    </source>
</evidence>
<reference evidence="2" key="2">
    <citation type="submission" date="2022-01" db="EMBL/GenBank/DDBJ databases">
        <authorList>
            <person name="Yamashiro T."/>
            <person name="Shiraishi A."/>
            <person name="Satake H."/>
            <person name="Nakayama K."/>
        </authorList>
    </citation>
    <scope>NUCLEOTIDE SEQUENCE</scope>
</reference>
<evidence type="ECO:0000313" key="3">
    <source>
        <dbReference type="Proteomes" id="UP001151760"/>
    </source>
</evidence>
<name>A0ABQ5C8U6_9ASTR</name>